<feature type="transmembrane region" description="Helical" evidence="5">
    <location>
        <begin position="608"/>
        <end position="632"/>
    </location>
</feature>
<feature type="transmembrane region" description="Helical" evidence="5">
    <location>
        <begin position="580"/>
        <end position="601"/>
    </location>
</feature>
<sequence>MSTRLSRLFGSTPAQRRTRFGVLVAAVVAVPLAVAGLVSGALGGATDNLAEIPAVVVNNDEMVTMTLPDGTEQPVLAGRQLVTELTGADSAGFAWTISNDEEASELLASGDAYAVLTIPSDFSESVTSISGQAPTQANLDIRTDDAHGYLAGSVAQSVGDAMSTAFGRELTAQYLEGFYTNLAQMGGSLGEAADGATQLSSGIGTLSGGLGKLSDGVGQAASGASDAASGASAYADGVAQYTDGVDGIASGLGSYSAGVTKYTQGVDGIAGGLAELSTQTKDLGRLGTGVVDYTAGVTSLSTNYDALEPGLLALIDQTVSGATGGLADCSTEPLPAQLAELCAMRDGVVGIGDGASALSASGTELAAGAAGLAPLQGGIAQLSSGASQLSAGSAGLRDGASGLASGAQQLSAGSAGLSDGATGLASGIGELAGGLGELQAGADGATDGATKLASGADDLADGLASGAKEAQQLGDIDAEQTADVVAEPVTVDATRDNEIASTGGVIGMLFVPIGLWLGAMAMFLVFRPFGREALRSTASTGGLVWRALARAGLLALAQAVAVVLLLHGTMGVAWNLLPQTLAFAALLALVFTALHAFLTVWLGRAGLLVSLVLVALQLTAAGGLVPIEVLAGPYQAISPFLPLTWAVQGMQSIIAGAAGGGVVAGAAGVLALFGLLGVVGTAFVVGRRRGIRSIGFAATALG</sequence>
<feature type="transmembrane region" description="Helical" evidence="5">
    <location>
        <begin position="505"/>
        <end position="526"/>
    </location>
</feature>
<dbReference type="InterPro" id="IPR017501">
    <property type="entry name" value="Phage_infect_YhgE_C"/>
</dbReference>
<evidence type="ECO:0000313" key="6">
    <source>
        <dbReference type="EMBL" id="MFB9642139.1"/>
    </source>
</evidence>
<dbReference type="PANTHER" id="PTHR43077">
    <property type="entry name" value="TRANSPORT PERMEASE YVFS-RELATED"/>
    <property type="match status" value="1"/>
</dbReference>
<evidence type="ECO:0000256" key="4">
    <source>
        <dbReference type="ARBA" id="ARBA00023136"/>
    </source>
</evidence>
<proteinExistence type="predicted"/>
<comment type="subcellular location">
    <subcellularLocation>
        <location evidence="1">Membrane</location>
        <topology evidence="1">Multi-pass membrane protein</topology>
    </subcellularLocation>
</comment>
<evidence type="ECO:0000256" key="3">
    <source>
        <dbReference type="ARBA" id="ARBA00022989"/>
    </source>
</evidence>
<evidence type="ECO:0000256" key="1">
    <source>
        <dbReference type="ARBA" id="ARBA00004141"/>
    </source>
</evidence>
<protein>
    <submittedName>
        <fullName evidence="6">YhgE/Pip family protein</fullName>
    </submittedName>
</protein>
<name>A0ABV5SP83_9MICO</name>
<dbReference type="NCBIfam" id="TIGR03057">
    <property type="entry name" value="xxxLxxG_by_4"/>
    <property type="match status" value="2"/>
</dbReference>
<dbReference type="NCBIfam" id="TIGR03062">
    <property type="entry name" value="pip_yhgE_Cterm"/>
    <property type="match status" value="1"/>
</dbReference>
<keyword evidence="4 5" id="KW-0472">Membrane</keyword>
<keyword evidence="7" id="KW-1185">Reference proteome</keyword>
<dbReference type="Gene3D" id="3.40.1710.10">
    <property type="entry name" value="abc type-2 transporter like domain"/>
    <property type="match status" value="1"/>
</dbReference>
<reference evidence="6 7" key="1">
    <citation type="submission" date="2024-09" db="EMBL/GenBank/DDBJ databases">
        <authorList>
            <person name="Sun Q."/>
            <person name="Mori K."/>
        </authorList>
    </citation>
    <scope>NUCLEOTIDE SEQUENCE [LARGE SCALE GENOMIC DNA]</scope>
    <source>
        <strain evidence="6 7">JCM 14321</strain>
    </source>
</reference>
<dbReference type="NCBIfam" id="TIGR03061">
    <property type="entry name" value="pip_yhgE_Nterm"/>
    <property type="match status" value="1"/>
</dbReference>
<feature type="transmembrane region" description="Helical" evidence="5">
    <location>
        <begin position="547"/>
        <end position="568"/>
    </location>
</feature>
<keyword evidence="2 5" id="KW-0812">Transmembrane</keyword>
<organism evidence="6 7">
    <name type="scientific">Agromyces lapidis</name>
    <dbReference type="NCBI Taxonomy" id="279574"/>
    <lineage>
        <taxon>Bacteria</taxon>
        <taxon>Bacillati</taxon>
        <taxon>Actinomycetota</taxon>
        <taxon>Actinomycetes</taxon>
        <taxon>Micrococcales</taxon>
        <taxon>Microbacteriaceae</taxon>
        <taxon>Agromyces</taxon>
    </lineage>
</organism>
<dbReference type="EMBL" id="JBHMBL010000001">
    <property type="protein sequence ID" value="MFB9642139.1"/>
    <property type="molecule type" value="Genomic_DNA"/>
</dbReference>
<dbReference type="Proteomes" id="UP001589667">
    <property type="component" value="Unassembled WGS sequence"/>
</dbReference>
<dbReference type="RefSeq" id="WP_157424878.1">
    <property type="nucleotide sequence ID" value="NZ_BAAANI010000007.1"/>
</dbReference>
<accession>A0ABV5SP83</accession>
<dbReference type="InterPro" id="IPR051328">
    <property type="entry name" value="T7SS_ABC-Transporter"/>
</dbReference>
<evidence type="ECO:0000256" key="5">
    <source>
        <dbReference type="SAM" id="Phobius"/>
    </source>
</evidence>
<keyword evidence="3 5" id="KW-1133">Transmembrane helix</keyword>
<dbReference type="Gene3D" id="1.10.287.950">
    <property type="entry name" value="Methyl-accepting chemotaxis protein"/>
    <property type="match status" value="1"/>
</dbReference>
<evidence type="ECO:0000256" key="2">
    <source>
        <dbReference type="ARBA" id="ARBA00022692"/>
    </source>
</evidence>
<dbReference type="PANTHER" id="PTHR43077:SF5">
    <property type="entry name" value="PHAGE INFECTION PROTEIN"/>
    <property type="match status" value="1"/>
</dbReference>
<dbReference type="InterPro" id="IPR017500">
    <property type="entry name" value="Phage_infect_YhgE_N"/>
</dbReference>
<dbReference type="InterPro" id="IPR023908">
    <property type="entry name" value="xxxLxxG_rpt"/>
</dbReference>
<gene>
    <name evidence="6" type="ORF">ACFFQV_07535</name>
</gene>
<feature type="transmembrane region" description="Helical" evidence="5">
    <location>
        <begin position="652"/>
        <end position="685"/>
    </location>
</feature>
<comment type="caution">
    <text evidence="6">The sequence shown here is derived from an EMBL/GenBank/DDBJ whole genome shotgun (WGS) entry which is preliminary data.</text>
</comment>
<feature type="transmembrane region" description="Helical" evidence="5">
    <location>
        <begin position="20"/>
        <end position="42"/>
    </location>
</feature>
<evidence type="ECO:0000313" key="7">
    <source>
        <dbReference type="Proteomes" id="UP001589667"/>
    </source>
</evidence>